<dbReference type="SUPFAM" id="SSF54928">
    <property type="entry name" value="RNA-binding domain, RBD"/>
    <property type="match status" value="1"/>
</dbReference>
<evidence type="ECO:0000256" key="3">
    <source>
        <dbReference type="ARBA" id="ARBA00022884"/>
    </source>
</evidence>
<protein>
    <recommendedName>
        <fullName evidence="7">RRM domain-containing protein</fullName>
    </recommendedName>
</protein>
<dbReference type="InterPro" id="IPR000504">
    <property type="entry name" value="RRM_dom"/>
</dbReference>
<keyword evidence="9" id="KW-1185">Reference proteome</keyword>
<dbReference type="PROSITE" id="PS50102">
    <property type="entry name" value="RRM"/>
    <property type="match status" value="1"/>
</dbReference>
<dbReference type="SMART" id="SM00360">
    <property type="entry name" value="RRM"/>
    <property type="match status" value="1"/>
</dbReference>
<gene>
    <name evidence="8" type="ORF">Agub_g13359</name>
</gene>
<accession>A0AAD3E432</accession>
<feature type="compositionally biased region" description="Gly residues" evidence="6">
    <location>
        <begin position="164"/>
        <end position="180"/>
    </location>
</feature>
<feature type="region of interest" description="Disordered" evidence="6">
    <location>
        <begin position="1"/>
        <end position="218"/>
    </location>
</feature>
<dbReference type="Pfam" id="PF00076">
    <property type="entry name" value="RRM_1"/>
    <property type="match status" value="1"/>
</dbReference>
<feature type="compositionally biased region" description="Basic and acidic residues" evidence="6">
    <location>
        <begin position="96"/>
        <end position="113"/>
    </location>
</feature>
<dbReference type="GO" id="GO:0003723">
    <property type="term" value="F:RNA binding"/>
    <property type="evidence" value="ECO:0007669"/>
    <property type="project" value="UniProtKB-UniRule"/>
</dbReference>
<evidence type="ECO:0000256" key="2">
    <source>
        <dbReference type="ARBA" id="ARBA00005819"/>
    </source>
</evidence>
<evidence type="ECO:0000256" key="5">
    <source>
        <dbReference type="PROSITE-ProRule" id="PRU00176"/>
    </source>
</evidence>
<dbReference type="PANTHER" id="PTHR12311:SF7">
    <property type="entry name" value="ACTIVATOR OF BASAL TRANSCRIPTION 1"/>
    <property type="match status" value="1"/>
</dbReference>
<dbReference type="Gene3D" id="3.30.70.330">
    <property type="match status" value="1"/>
</dbReference>
<dbReference type="InterPro" id="IPR035979">
    <property type="entry name" value="RBD_domain_sf"/>
</dbReference>
<keyword evidence="3 5" id="KW-0694">RNA-binding</keyword>
<reference evidence="8 9" key="1">
    <citation type="journal article" date="2021" name="Sci. Rep.">
        <title>Genome sequencing of the multicellular alga Astrephomene provides insights into convergent evolution of germ-soma differentiation.</title>
        <authorList>
            <person name="Yamashita S."/>
            <person name="Yamamoto K."/>
            <person name="Matsuzaki R."/>
            <person name="Suzuki S."/>
            <person name="Yamaguchi H."/>
            <person name="Hirooka S."/>
            <person name="Minakuchi Y."/>
            <person name="Miyagishima S."/>
            <person name="Kawachi M."/>
            <person name="Toyoda A."/>
            <person name="Nozaki H."/>
        </authorList>
    </citation>
    <scope>NUCLEOTIDE SEQUENCE [LARGE SCALE GENOMIC DNA]</scope>
    <source>
        <strain evidence="8 9">NIES-4017</strain>
    </source>
</reference>
<keyword evidence="4" id="KW-0539">Nucleus</keyword>
<evidence type="ECO:0000313" key="8">
    <source>
        <dbReference type="EMBL" id="GFR51031.1"/>
    </source>
</evidence>
<evidence type="ECO:0000256" key="4">
    <source>
        <dbReference type="ARBA" id="ARBA00023242"/>
    </source>
</evidence>
<feature type="region of interest" description="Disordered" evidence="6">
    <location>
        <begin position="367"/>
        <end position="445"/>
    </location>
</feature>
<dbReference type="GO" id="GO:0000472">
    <property type="term" value="P:endonucleolytic cleavage to generate mature 5'-end of SSU-rRNA from (SSU-rRNA, 5.8S rRNA, LSU-rRNA)"/>
    <property type="evidence" value="ECO:0007669"/>
    <property type="project" value="TreeGrafter"/>
</dbReference>
<sequence>MLTSNKKRKLQHGLDTAPKAAKPARADGKSPVNLDSRFQMDSDFSESDDEHGHDAPKTAGRGPRPLLSMAATPSARTAATPATAKTARKQASKRTPAPEKQTEATGDDGKLAGDDTAVQDGKTDGGAGAGPRSGDAEDRDPDQQQALGAAPGGDTSGAADGAGEEGTSGSGEEGASGSGDEGQEQQPQQQEEEGQQRKAKKVLSKRKLERVKEASDRRGIVYVSRIPPHMKPHKLRQLLEPFGELGRVYCAPEDPSLRRMRKKKGGNSGKNFTEGWVEFEDKRRAKRAALALNGQPMGGSKRSAYHYDLWTIKYLPKFKWDTLTEEINYQRAVREQRLVAEISAAKRERDFYLSRVDKAKAIDAIQERRAKKEQQQQQQPGATGGDGAQPDSSAPQRQQPAEQNGAGAAAAADKGKAGGGKGPRFERHFGQRRAKADPVLDDRAPVLADDLLGLLGRRK</sequence>
<feature type="compositionally biased region" description="Polar residues" evidence="6">
    <location>
        <begin position="392"/>
        <end position="402"/>
    </location>
</feature>
<dbReference type="GO" id="GO:0034462">
    <property type="term" value="P:small-subunit processome assembly"/>
    <property type="evidence" value="ECO:0007669"/>
    <property type="project" value="TreeGrafter"/>
</dbReference>
<dbReference type="InterPro" id="IPR039119">
    <property type="entry name" value="ABT1/Esf2"/>
</dbReference>
<feature type="domain" description="RRM" evidence="7">
    <location>
        <begin position="219"/>
        <end position="299"/>
    </location>
</feature>
<dbReference type="InterPro" id="IPR034353">
    <property type="entry name" value="ABT1/ESF2_RRM"/>
</dbReference>
<feature type="compositionally biased region" description="Basic residues" evidence="6">
    <location>
        <begin position="197"/>
        <end position="209"/>
    </location>
</feature>
<organism evidence="8 9">
    <name type="scientific">Astrephomene gubernaculifera</name>
    <dbReference type="NCBI Taxonomy" id="47775"/>
    <lineage>
        <taxon>Eukaryota</taxon>
        <taxon>Viridiplantae</taxon>
        <taxon>Chlorophyta</taxon>
        <taxon>core chlorophytes</taxon>
        <taxon>Chlorophyceae</taxon>
        <taxon>CS clade</taxon>
        <taxon>Chlamydomonadales</taxon>
        <taxon>Astrephomenaceae</taxon>
        <taxon>Astrephomene</taxon>
    </lineage>
</organism>
<feature type="compositionally biased region" description="Basic residues" evidence="6">
    <location>
        <begin position="1"/>
        <end position="11"/>
    </location>
</feature>
<dbReference type="GO" id="GO:0000480">
    <property type="term" value="P:endonucleolytic cleavage in 5'-ETS of tricistronic rRNA transcript (SSU-rRNA, 5.8S rRNA, LSU-rRNA)"/>
    <property type="evidence" value="ECO:0007669"/>
    <property type="project" value="TreeGrafter"/>
</dbReference>
<proteinExistence type="inferred from homology"/>
<dbReference type="EMBL" id="BMAR01000043">
    <property type="protein sequence ID" value="GFR51031.1"/>
    <property type="molecule type" value="Genomic_DNA"/>
</dbReference>
<evidence type="ECO:0000313" key="9">
    <source>
        <dbReference type="Proteomes" id="UP001054857"/>
    </source>
</evidence>
<dbReference type="GO" id="GO:0005730">
    <property type="term" value="C:nucleolus"/>
    <property type="evidence" value="ECO:0007669"/>
    <property type="project" value="UniProtKB-SubCell"/>
</dbReference>
<feature type="compositionally biased region" description="Low complexity" evidence="6">
    <location>
        <begin position="70"/>
        <end position="85"/>
    </location>
</feature>
<comment type="subcellular location">
    <subcellularLocation>
        <location evidence="1">Nucleus</location>
        <location evidence="1">Nucleolus</location>
    </subcellularLocation>
</comment>
<evidence type="ECO:0000256" key="6">
    <source>
        <dbReference type="SAM" id="MobiDB-lite"/>
    </source>
</evidence>
<feature type="compositionally biased region" description="Basic and acidic residues" evidence="6">
    <location>
        <begin position="423"/>
        <end position="444"/>
    </location>
</feature>
<evidence type="ECO:0000259" key="7">
    <source>
        <dbReference type="PROSITE" id="PS50102"/>
    </source>
</evidence>
<name>A0AAD3E432_9CHLO</name>
<evidence type="ECO:0000256" key="1">
    <source>
        <dbReference type="ARBA" id="ARBA00004604"/>
    </source>
</evidence>
<dbReference type="GO" id="GO:0000447">
    <property type="term" value="P:endonucleolytic cleavage in ITS1 to separate SSU-rRNA from 5.8S rRNA and LSU-rRNA from tricistronic rRNA transcript (SSU-rRNA, 5.8S rRNA, LSU-rRNA)"/>
    <property type="evidence" value="ECO:0007669"/>
    <property type="project" value="TreeGrafter"/>
</dbReference>
<dbReference type="Proteomes" id="UP001054857">
    <property type="component" value="Unassembled WGS sequence"/>
</dbReference>
<comment type="caution">
    <text evidence="8">The sequence shown here is derived from an EMBL/GenBank/DDBJ whole genome shotgun (WGS) entry which is preliminary data.</text>
</comment>
<comment type="similarity">
    <text evidence="2">Belongs to the ESF2/ABP1 family.</text>
</comment>
<dbReference type="PANTHER" id="PTHR12311">
    <property type="entry name" value="ACTIVATOR OF BASAL TRANSCRIPTION 1"/>
    <property type="match status" value="1"/>
</dbReference>
<dbReference type="InterPro" id="IPR012677">
    <property type="entry name" value="Nucleotide-bd_a/b_plait_sf"/>
</dbReference>
<dbReference type="CDD" id="cd12263">
    <property type="entry name" value="RRM_ABT1_like"/>
    <property type="match status" value="1"/>
</dbReference>
<dbReference type="AlphaFoldDB" id="A0AAD3E432"/>